<feature type="region of interest" description="Disordered" evidence="3">
    <location>
        <begin position="378"/>
        <end position="671"/>
    </location>
</feature>
<evidence type="ECO:0000313" key="5">
    <source>
        <dbReference type="Proteomes" id="UP000311382"/>
    </source>
</evidence>
<evidence type="ECO:0000313" key="4">
    <source>
        <dbReference type="EMBL" id="TNY21939.1"/>
    </source>
</evidence>
<sequence length="688" mass="73883">MDAKSLLDATTAEDSLSALSTQLVSLGYLSRPLDLSTLFLSPALPSNPSSKALKRHHDLLVLQARAREQIAKCLWGMLDQRQSERDVMEGLLAGEARAAEDAERERKARERTEREREAIARDLEAERAKSKELETKLKTEQERHRHAREELGKTKNALQFVKTQAAHDQKRRETEVQSLHQRLQKLTTAPSSSSSDSAFTRFVTLNPSNSSPTASPLTGTFSGTLPGRASRLGGRSPSPTQSSSSPSSAALEAELDLLRTSLAECVSARSSLEGECADLRAFVGEVGEWAEGMLDVPELVGVRQDDEEGEEMRGVLDGEGDESYLVPTPHLALPVSALTAPLHRKLYAIRLGLLSLSSSSSSALGALREELEHEIERLHEEVEEEQRRREEVEGERDDARQRVEAGEKVVKEWAERAEREAQKANGDESDDDLPPEIEASLALDKQKRLARKAAKLAPSATGAAAEPAPAAAPTSSSSRPSIPSAHVSAFLSELGLDTPGLPSSSSDAPPREKAPLKADKVSITSAKERELAQSQREGRKERVRPSIARPTGGATRERERGGGAEKNTERVPEREGAMLPPPNPVRRTSSSTARPATATSRKEGQRAPAPQQQPSSTLDDILALAASPPVATEPLTSSRVLSSSRAANGAPPPSSTATAGASAAAGTDEDRVRAKKAALLAKARAARA</sequence>
<dbReference type="AlphaFoldDB" id="A0A5C5G0F6"/>
<feature type="compositionally biased region" description="Low complexity" evidence="3">
    <location>
        <begin position="655"/>
        <end position="666"/>
    </location>
</feature>
<dbReference type="Pfam" id="PF11559">
    <property type="entry name" value="ADIP"/>
    <property type="match status" value="1"/>
</dbReference>
<feature type="compositionally biased region" description="Polar residues" evidence="3">
    <location>
        <begin position="203"/>
        <end position="223"/>
    </location>
</feature>
<feature type="compositionally biased region" description="Polar residues" evidence="3">
    <location>
        <begin position="634"/>
        <end position="645"/>
    </location>
</feature>
<feature type="compositionally biased region" description="Low complexity" evidence="3">
    <location>
        <begin position="586"/>
        <end position="599"/>
    </location>
</feature>
<keyword evidence="2" id="KW-0175">Coiled coil</keyword>
<dbReference type="Proteomes" id="UP000311382">
    <property type="component" value="Unassembled WGS sequence"/>
</dbReference>
<reference evidence="4 5" key="1">
    <citation type="submission" date="2019-03" db="EMBL/GenBank/DDBJ databases">
        <title>Rhodosporidium diobovatum UCD-FST 08-225 genome sequencing, assembly, and annotation.</title>
        <authorList>
            <person name="Fakankun I.U."/>
            <person name="Fristensky B."/>
            <person name="Levin D.B."/>
        </authorList>
    </citation>
    <scope>NUCLEOTIDE SEQUENCE [LARGE SCALE GENOMIC DNA]</scope>
    <source>
        <strain evidence="4 5">UCD-FST 08-225</strain>
    </source>
</reference>
<feature type="compositionally biased region" description="Basic and acidic residues" evidence="3">
    <location>
        <begin position="129"/>
        <end position="153"/>
    </location>
</feature>
<feature type="compositionally biased region" description="Basic and acidic residues" evidence="3">
    <location>
        <begin position="378"/>
        <end position="426"/>
    </location>
</feature>
<feature type="compositionally biased region" description="Low complexity" evidence="3">
    <location>
        <begin position="607"/>
        <end position="616"/>
    </location>
</feature>
<feature type="compositionally biased region" description="Low complexity" evidence="3">
    <location>
        <begin position="236"/>
        <end position="248"/>
    </location>
</feature>
<dbReference type="OrthoDB" id="312015at2759"/>
<accession>A0A5C5G0F6</accession>
<feature type="compositionally biased region" description="Basic and acidic residues" evidence="3">
    <location>
        <begin position="509"/>
        <end position="544"/>
    </location>
</feature>
<evidence type="ECO:0000256" key="2">
    <source>
        <dbReference type="ARBA" id="ARBA00023054"/>
    </source>
</evidence>
<feature type="compositionally biased region" description="Low complexity" evidence="3">
    <location>
        <begin position="455"/>
        <end position="485"/>
    </location>
</feature>
<feature type="compositionally biased region" description="Basic and acidic residues" evidence="3">
    <location>
        <begin position="165"/>
        <end position="175"/>
    </location>
</feature>
<comment type="similarity">
    <text evidence="1">Belongs to the ADIP family.</text>
</comment>
<organism evidence="4 5">
    <name type="scientific">Rhodotorula diobovata</name>
    <dbReference type="NCBI Taxonomy" id="5288"/>
    <lineage>
        <taxon>Eukaryota</taxon>
        <taxon>Fungi</taxon>
        <taxon>Dikarya</taxon>
        <taxon>Basidiomycota</taxon>
        <taxon>Pucciniomycotina</taxon>
        <taxon>Microbotryomycetes</taxon>
        <taxon>Sporidiobolales</taxon>
        <taxon>Sporidiobolaceae</taxon>
        <taxon>Rhodotorula</taxon>
    </lineage>
</organism>
<proteinExistence type="inferred from homology"/>
<evidence type="ECO:0000256" key="3">
    <source>
        <dbReference type="SAM" id="MobiDB-lite"/>
    </source>
</evidence>
<feature type="region of interest" description="Disordered" evidence="3">
    <location>
        <begin position="97"/>
        <end position="116"/>
    </location>
</feature>
<keyword evidence="5" id="KW-1185">Reference proteome</keyword>
<feature type="compositionally biased region" description="Polar residues" evidence="3">
    <location>
        <begin position="176"/>
        <end position="190"/>
    </location>
</feature>
<gene>
    <name evidence="4" type="ORF">DMC30DRAFT_177749</name>
</gene>
<feature type="compositionally biased region" description="Basic and acidic residues" evidence="3">
    <location>
        <begin position="555"/>
        <end position="576"/>
    </location>
</feature>
<dbReference type="InterPro" id="IPR021622">
    <property type="entry name" value="Afadin/alpha-actinin-bd"/>
</dbReference>
<protein>
    <submittedName>
        <fullName evidence="4">Proteophosphoglycan ppg4</fullName>
    </submittedName>
</protein>
<evidence type="ECO:0000256" key="1">
    <source>
        <dbReference type="ARBA" id="ARBA00009291"/>
    </source>
</evidence>
<dbReference type="EMBL" id="SOZI01000034">
    <property type="protein sequence ID" value="TNY21939.1"/>
    <property type="molecule type" value="Genomic_DNA"/>
</dbReference>
<name>A0A5C5G0F6_9BASI</name>
<feature type="region of interest" description="Disordered" evidence="3">
    <location>
        <begin position="129"/>
        <end position="250"/>
    </location>
</feature>
<dbReference type="STRING" id="5288.A0A5C5G0F6"/>
<comment type="caution">
    <text evidence="4">The sequence shown here is derived from an EMBL/GenBank/DDBJ whole genome shotgun (WGS) entry which is preliminary data.</text>
</comment>